<comment type="caution">
    <text evidence="2">The sequence shown here is derived from an EMBL/GenBank/DDBJ whole genome shotgun (WGS) entry which is preliminary data.</text>
</comment>
<proteinExistence type="predicted"/>
<organism evidence="2 3">
    <name type="scientific">Folsomia candida</name>
    <name type="common">Springtail</name>
    <dbReference type="NCBI Taxonomy" id="158441"/>
    <lineage>
        <taxon>Eukaryota</taxon>
        <taxon>Metazoa</taxon>
        <taxon>Ecdysozoa</taxon>
        <taxon>Arthropoda</taxon>
        <taxon>Hexapoda</taxon>
        <taxon>Collembola</taxon>
        <taxon>Entomobryomorpha</taxon>
        <taxon>Isotomoidea</taxon>
        <taxon>Isotomidae</taxon>
        <taxon>Proisotominae</taxon>
        <taxon>Folsomia</taxon>
    </lineage>
</organism>
<keyword evidence="3" id="KW-1185">Reference proteome</keyword>
<evidence type="ECO:0000313" key="2">
    <source>
        <dbReference type="EMBL" id="OXA50286.1"/>
    </source>
</evidence>
<evidence type="ECO:0000313" key="3">
    <source>
        <dbReference type="Proteomes" id="UP000198287"/>
    </source>
</evidence>
<evidence type="ECO:0000256" key="1">
    <source>
        <dbReference type="SAM" id="Phobius"/>
    </source>
</evidence>
<dbReference type="Proteomes" id="UP000198287">
    <property type="component" value="Unassembled WGS sequence"/>
</dbReference>
<gene>
    <name evidence="2" type="ORF">Fcan01_15291</name>
</gene>
<name>A0A226E1D9_FOLCA</name>
<dbReference type="OrthoDB" id="10565158at2759"/>
<keyword evidence="1" id="KW-1133">Transmembrane helix</keyword>
<sequence>MYSYVFFSGCEYCLNKGILLDDVDSLVEWKHIKCENSHELVIIQSHLLRKYHLFKNKQKHNFAMFRFVLVVLALIAVASAQLLYTSGVSGPNFHNAFASSASTGIRRYGSTAGLAYAAPAYAAVPAYY</sequence>
<keyword evidence="1" id="KW-0812">Transmembrane</keyword>
<dbReference type="AlphaFoldDB" id="A0A226E1D9"/>
<dbReference type="EMBL" id="LNIX01000009">
    <property type="protein sequence ID" value="OXA50286.1"/>
    <property type="molecule type" value="Genomic_DNA"/>
</dbReference>
<protein>
    <submittedName>
        <fullName evidence="2">Uncharacterized protein</fullName>
    </submittedName>
</protein>
<feature type="transmembrane region" description="Helical" evidence="1">
    <location>
        <begin position="63"/>
        <end position="84"/>
    </location>
</feature>
<accession>A0A226E1D9</accession>
<reference evidence="2 3" key="1">
    <citation type="submission" date="2015-12" db="EMBL/GenBank/DDBJ databases">
        <title>The genome of Folsomia candida.</title>
        <authorList>
            <person name="Faddeeva A."/>
            <person name="Derks M.F."/>
            <person name="Anvar Y."/>
            <person name="Smit S."/>
            <person name="Van Straalen N."/>
            <person name="Roelofs D."/>
        </authorList>
    </citation>
    <scope>NUCLEOTIDE SEQUENCE [LARGE SCALE GENOMIC DNA]</scope>
    <source>
        <strain evidence="2 3">VU population</strain>
        <tissue evidence="2">Whole body</tissue>
    </source>
</reference>
<keyword evidence="1" id="KW-0472">Membrane</keyword>